<sequence>MRFFSRNVRNVLVECLMRKFPYGSVEGIMGVLDYRWVRIYWNSDAPLAVNSVAEGDEGTIYCRHGFSCEEVIESCLNW</sequence>
<gene>
    <name evidence="1" type="ORF">RJT34_15531</name>
</gene>
<dbReference type="EMBL" id="JAYKXN010000004">
    <property type="protein sequence ID" value="KAK7292680.1"/>
    <property type="molecule type" value="Genomic_DNA"/>
</dbReference>
<organism evidence="1 2">
    <name type="scientific">Clitoria ternatea</name>
    <name type="common">Butterfly pea</name>
    <dbReference type="NCBI Taxonomy" id="43366"/>
    <lineage>
        <taxon>Eukaryota</taxon>
        <taxon>Viridiplantae</taxon>
        <taxon>Streptophyta</taxon>
        <taxon>Embryophyta</taxon>
        <taxon>Tracheophyta</taxon>
        <taxon>Spermatophyta</taxon>
        <taxon>Magnoliopsida</taxon>
        <taxon>eudicotyledons</taxon>
        <taxon>Gunneridae</taxon>
        <taxon>Pentapetalae</taxon>
        <taxon>rosids</taxon>
        <taxon>fabids</taxon>
        <taxon>Fabales</taxon>
        <taxon>Fabaceae</taxon>
        <taxon>Papilionoideae</taxon>
        <taxon>50 kb inversion clade</taxon>
        <taxon>NPAAA clade</taxon>
        <taxon>indigoferoid/millettioid clade</taxon>
        <taxon>Phaseoleae</taxon>
        <taxon>Clitoria</taxon>
    </lineage>
</organism>
<keyword evidence="2" id="KW-1185">Reference proteome</keyword>
<evidence type="ECO:0000313" key="1">
    <source>
        <dbReference type="EMBL" id="KAK7292680.1"/>
    </source>
</evidence>
<proteinExistence type="predicted"/>
<evidence type="ECO:0000313" key="2">
    <source>
        <dbReference type="Proteomes" id="UP001359559"/>
    </source>
</evidence>
<accession>A0AAN9J5L3</accession>
<dbReference type="Proteomes" id="UP001359559">
    <property type="component" value="Unassembled WGS sequence"/>
</dbReference>
<reference evidence="1 2" key="1">
    <citation type="submission" date="2024-01" db="EMBL/GenBank/DDBJ databases">
        <title>The genomes of 5 underutilized Papilionoideae crops provide insights into root nodulation and disease resistance.</title>
        <authorList>
            <person name="Yuan L."/>
        </authorList>
    </citation>
    <scope>NUCLEOTIDE SEQUENCE [LARGE SCALE GENOMIC DNA]</scope>
    <source>
        <strain evidence="1">LY-2023</strain>
        <tissue evidence="1">Leaf</tissue>
    </source>
</reference>
<comment type="caution">
    <text evidence="1">The sequence shown here is derived from an EMBL/GenBank/DDBJ whole genome shotgun (WGS) entry which is preliminary data.</text>
</comment>
<protein>
    <submittedName>
        <fullName evidence="1">Uncharacterized protein</fullName>
    </submittedName>
</protein>
<dbReference type="AlphaFoldDB" id="A0AAN9J5L3"/>
<name>A0AAN9J5L3_CLITE</name>